<keyword evidence="6 10" id="KW-0472">Membrane</keyword>
<feature type="region of interest" description="Disordered" evidence="9">
    <location>
        <begin position="347"/>
        <end position="446"/>
    </location>
</feature>
<evidence type="ECO:0000256" key="6">
    <source>
        <dbReference type="ARBA" id="ARBA00023136"/>
    </source>
</evidence>
<dbReference type="AlphaFoldDB" id="A0A4S2L2V2"/>
<evidence type="ECO:0000256" key="9">
    <source>
        <dbReference type="SAM" id="MobiDB-lite"/>
    </source>
</evidence>
<evidence type="ECO:0000256" key="5">
    <source>
        <dbReference type="ARBA" id="ARBA00023065"/>
    </source>
</evidence>
<sequence length="654" mass="73657">MNTRFKYELFSNSSETSSTSQSVPASPSPPHLCCCEHVGDSSPSTATSTTIMDTNNNALFRATHSPRYLDRGSTNRRSAMFCCGSLPIMLFFVVYFTLVCLGGYCFYLLEVPTERSERLRLHAAQVAFLKTHRCVTSYGKVSPVTLWGKVFCIIFACFGIPATLVFSSVLINICMSPIRKNRDQLVRRFCRGPRLWPKNSDTRTYSHTLSIDHSAEPNLPMDPPDQPIILPPCELNTHRTTHHAVHFEHHPPNRAEVNGRPPHGPQYSGSMKNRLNDQPDATTEPPLYRAERANETVPPISIELSGNLPTVITEGKVYESRIRRALPLTDRLLRRSYSCPDMLELGAHRRTEPPDQNYLVVPTISPQSSGSLPSLDRNQPQANQARSIPNSGSSNTSNVYPLPTTIETTSGHLSKPPQSRVSLRPRTLSVNHGQTTPDPQHSEVDQSEHLQYSIITSRASFARISCLAMMHFLLSKFDRALVTGVPLSTFRLERKKRCLFRARLLHCALVTFVNLLITILLPAIAFYFIEHGWSFMDAVYFCVISMTTVGLGDLVPSGYDTMLVHPSPMLTAWRWFYSAATTAYLLIGTTLILLNFRVFDEIFIPEMDMPYSYLTHRLISHKPSLGSFGSDFSFEQYPQTEHSTGERTDRVKHR</sequence>
<feature type="transmembrane region" description="Helical" evidence="10">
    <location>
        <begin position="86"/>
        <end position="109"/>
    </location>
</feature>
<feature type="region of interest" description="Disordered" evidence="9">
    <location>
        <begin position="251"/>
        <end position="284"/>
    </location>
</feature>
<feature type="compositionally biased region" description="Polar residues" evidence="9">
    <location>
        <begin position="364"/>
        <end position="421"/>
    </location>
</feature>
<keyword evidence="7 8" id="KW-0407">Ion channel</keyword>
<dbReference type="Pfam" id="PF07885">
    <property type="entry name" value="Ion_trans_2"/>
    <property type="match status" value="2"/>
</dbReference>
<evidence type="ECO:0000256" key="1">
    <source>
        <dbReference type="ARBA" id="ARBA00004141"/>
    </source>
</evidence>
<feature type="domain" description="Potassium channel" evidence="11">
    <location>
        <begin position="138"/>
        <end position="174"/>
    </location>
</feature>
<reference evidence="12 13" key="1">
    <citation type="journal article" date="2019" name="BMC Genomics">
        <title>New insights from Opisthorchis felineus genome: update on genomics of the epidemiologically important liver flukes.</title>
        <authorList>
            <person name="Ershov N.I."/>
            <person name="Mordvinov V.A."/>
            <person name="Prokhortchouk E.B."/>
            <person name="Pakharukova M.Y."/>
            <person name="Gunbin K.V."/>
            <person name="Ustyantsev K."/>
            <person name="Genaev M.A."/>
            <person name="Blinov A.G."/>
            <person name="Mazur A."/>
            <person name="Boulygina E."/>
            <person name="Tsygankova S."/>
            <person name="Khrameeva E."/>
            <person name="Chekanov N."/>
            <person name="Fan G."/>
            <person name="Xiao A."/>
            <person name="Zhang H."/>
            <person name="Xu X."/>
            <person name="Yang H."/>
            <person name="Solovyev V."/>
            <person name="Lee S.M."/>
            <person name="Liu X."/>
            <person name="Afonnikov D.A."/>
            <person name="Skryabin K.G."/>
        </authorList>
    </citation>
    <scope>NUCLEOTIDE SEQUENCE [LARGE SCALE GENOMIC DNA]</scope>
    <source>
        <strain evidence="12">AK-0245</strain>
        <tissue evidence="12">Whole organism</tissue>
    </source>
</reference>
<dbReference type="PANTHER" id="PTHR11003">
    <property type="entry name" value="POTASSIUM CHANNEL, SUBFAMILY K"/>
    <property type="match status" value="1"/>
</dbReference>
<dbReference type="GO" id="GO:0022841">
    <property type="term" value="F:potassium ion leak channel activity"/>
    <property type="evidence" value="ECO:0007669"/>
    <property type="project" value="TreeGrafter"/>
</dbReference>
<dbReference type="Proteomes" id="UP000308267">
    <property type="component" value="Unassembled WGS sequence"/>
</dbReference>
<evidence type="ECO:0000313" key="12">
    <source>
        <dbReference type="EMBL" id="TGZ57043.1"/>
    </source>
</evidence>
<dbReference type="OrthoDB" id="6277993at2759"/>
<dbReference type="PANTHER" id="PTHR11003:SF249">
    <property type="entry name" value="TWO PORE POTASSIUM CHANNEL PROTEIN SUP-9"/>
    <property type="match status" value="1"/>
</dbReference>
<keyword evidence="13" id="KW-1185">Reference proteome</keyword>
<dbReference type="InterPro" id="IPR003280">
    <property type="entry name" value="2pore_dom_K_chnl"/>
</dbReference>
<organism evidence="12 13">
    <name type="scientific">Opisthorchis felineus</name>
    <dbReference type="NCBI Taxonomy" id="147828"/>
    <lineage>
        <taxon>Eukaryota</taxon>
        <taxon>Metazoa</taxon>
        <taxon>Spiralia</taxon>
        <taxon>Lophotrochozoa</taxon>
        <taxon>Platyhelminthes</taxon>
        <taxon>Trematoda</taxon>
        <taxon>Digenea</taxon>
        <taxon>Opisthorchiida</taxon>
        <taxon>Opisthorchiata</taxon>
        <taxon>Opisthorchiidae</taxon>
        <taxon>Opisthorchis</taxon>
    </lineage>
</organism>
<evidence type="ECO:0000259" key="11">
    <source>
        <dbReference type="Pfam" id="PF07885"/>
    </source>
</evidence>
<gene>
    <name evidence="12" type="ORF">CRM22_010035</name>
</gene>
<feature type="compositionally biased region" description="Polar residues" evidence="9">
    <location>
        <begin position="428"/>
        <end position="439"/>
    </location>
</feature>
<keyword evidence="5 8" id="KW-0406">Ion transport</keyword>
<dbReference type="GO" id="GO:0015271">
    <property type="term" value="F:outward rectifier potassium channel activity"/>
    <property type="evidence" value="ECO:0007669"/>
    <property type="project" value="TreeGrafter"/>
</dbReference>
<accession>A0A4S2L2V2</accession>
<evidence type="ECO:0000256" key="4">
    <source>
        <dbReference type="ARBA" id="ARBA00022989"/>
    </source>
</evidence>
<dbReference type="STRING" id="147828.A0A4S2L2V2"/>
<proteinExistence type="inferred from homology"/>
<keyword evidence="3 8" id="KW-0812">Transmembrane</keyword>
<feature type="transmembrane region" description="Helical" evidence="10">
    <location>
        <begin position="146"/>
        <end position="173"/>
    </location>
</feature>
<feature type="transmembrane region" description="Helical" evidence="10">
    <location>
        <begin position="575"/>
        <end position="596"/>
    </location>
</feature>
<protein>
    <recommendedName>
        <fullName evidence="11">Potassium channel domain-containing protein</fullName>
    </recommendedName>
</protein>
<keyword evidence="4 10" id="KW-1133">Transmembrane helix</keyword>
<dbReference type="GO" id="GO:0005886">
    <property type="term" value="C:plasma membrane"/>
    <property type="evidence" value="ECO:0007669"/>
    <property type="project" value="TreeGrafter"/>
</dbReference>
<dbReference type="Gene3D" id="1.10.287.70">
    <property type="match status" value="2"/>
</dbReference>
<dbReference type="GO" id="GO:0030322">
    <property type="term" value="P:stabilization of membrane potential"/>
    <property type="evidence" value="ECO:0007669"/>
    <property type="project" value="TreeGrafter"/>
</dbReference>
<evidence type="ECO:0000313" key="13">
    <source>
        <dbReference type="Proteomes" id="UP000308267"/>
    </source>
</evidence>
<evidence type="ECO:0000256" key="3">
    <source>
        <dbReference type="ARBA" id="ARBA00022692"/>
    </source>
</evidence>
<feature type="domain" description="Potassium channel" evidence="11">
    <location>
        <begin position="516"/>
        <end position="600"/>
    </location>
</feature>
<dbReference type="PRINTS" id="PR01333">
    <property type="entry name" value="2POREKCHANEL"/>
</dbReference>
<comment type="caution">
    <text evidence="12">The sequence shown here is derived from an EMBL/GenBank/DDBJ whole genome shotgun (WGS) entry which is preliminary data.</text>
</comment>
<dbReference type="EMBL" id="SJOL01009529">
    <property type="protein sequence ID" value="TGZ57043.1"/>
    <property type="molecule type" value="Genomic_DNA"/>
</dbReference>
<evidence type="ECO:0000256" key="7">
    <source>
        <dbReference type="ARBA" id="ARBA00023303"/>
    </source>
</evidence>
<evidence type="ECO:0000256" key="2">
    <source>
        <dbReference type="ARBA" id="ARBA00022448"/>
    </source>
</evidence>
<feature type="transmembrane region" description="Helical" evidence="10">
    <location>
        <begin position="504"/>
        <end position="529"/>
    </location>
</feature>
<evidence type="ECO:0000256" key="8">
    <source>
        <dbReference type="RuleBase" id="RU003857"/>
    </source>
</evidence>
<comment type="subcellular location">
    <subcellularLocation>
        <location evidence="1">Membrane</location>
        <topology evidence="1">Multi-pass membrane protein</topology>
    </subcellularLocation>
</comment>
<name>A0A4S2L2V2_OPIFE</name>
<keyword evidence="2 8" id="KW-0813">Transport</keyword>
<evidence type="ECO:0000256" key="10">
    <source>
        <dbReference type="SAM" id="Phobius"/>
    </source>
</evidence>
<comment type="similarity">
    <text evidence="8">Belongs to the two pore domain potassium channel (TC 1.A.1.8) family.</text>
</comment>
<dbReference type="InterPro" id="IPR013099">
    <property type="entry name" value="K_chnl_dom"/>
</dbReference>
<dbReference type="SUPFAM" id="SSF81324">
    <property type="entry name" value="Voltage-gated potassium channels"/>
    <property type="match status" value="2"/>
</dbReference>